<evidence type="ECO:0000313" key="2">
    <source>
        <dbReference type="EMBL" id="AIZ45200.1"/>
    </source>
</evidence>
<keyword evidence="1" id="KW-0472">Membrane</keyword>
<dbReference type="EMBL" id="CP010028">
    <property type="protein sequence ID" value="AIZ45200.1"/>
    <property type="molecule type" value="Genomic_DNA"/>
</dbReference>
<accession>A0A0A7KGG7</accession>
<evidence type="ECO:0000313" key="3">
    <source>
        <dbReference type="Proteomes" id="UP000030634"/>
    </source>
</evidence>
<keyword evidence="1" id="KW-1133">Transmembrane helix</keyword>
<feature type="transmembrane region" description="Helical" evidence="1">
    <location>
        <begin position="93"/>
        <end position="116"/>
    </location>
</feature>
<feature type="transmembrane region" description="Helical" evidence="1">
    <location>
        <begin position="61"/>
        <end position="81"/>
    </location>
</feature>
<evidence type="ECO:0000256" key="1">
    <source>
        <dbReference type="SAM" id="Phobius"/>
    </source>
</evidence>
<gene>
    <name evidence="2" type="ORF">QR90_08955</name>
</gene>
<keyword evidence="1" id="KW-0812">Transmembrane</keyword>
<reference evidence="3" key="1">
    <citation type="submission" date="2014-11" db="EMBL/GenBank/DDBJ databases">
        <title>Hymenobacter sp. DG25B genome submission.</title>
        <authorList>
            <person name="Jung H.-Y."/>
            <person name="Kim M.K."/>
            <person name="Srinivasan S."/>
            <person name="Lim S."/>
        </authorList>
    </citation>
    <scope>NUCLEOTIDE SEQUENCE [LARGE SCALE GENOMIC DNA]</scope>
    <source>
        <strain evidence="3">DY59</strain>
    </source>
</reference>
<dbReference type="HOGENOM" id="CLU_127141_0_0_0"/>
<name>A0A0A7KGG7_9DEIO</name>
<evidence type="ECO:0008006" key="4">
    <source>
        <dbReference type="Google" id="ProtNLM"/>
    </source>
</evidence>
<dbReference type="KEGG" id="dsw:QR90_08955"/>
<feature type="transmembrane region" description="Helical" evidence="1">
    <location>
        <begin position="6"/>
        <end position="23"/>
    </location>
</feature>
<organism evidence="2 3">
    <name type="scientific">Deinococcus radiopugnans</name>
    <dbReference type="NCBI Taxonomy" id="57497"/>
    <lineage>
        <taxon>Bacteria</taxon>
        <taxon>Thermotogati</taxon>
        <taxon>Deinococcota</taxon>
        <taxon>Deinococci</taxon>
        <taxon>Deinococcales</taxon>
        <taxon>Deinococcaceae</taxon>
        <taxon>Deinococcus</taxon>
    </lineage>
</organism>
<proteinExistence type="predicted"/>
<dbReference type="RefSeq" id="WP_039683963.1">
    <property type="nucleotide sequence ID" value="NZ_CP010028.1"/>
</dbReference>
<dbReference type="Proteomes" id="UP000030634">
    <property type="component" value="Chromosome"/>
</dbReference>
<sequence>MTTTDWIVNLSILALMVLTALGTRPITFMTYLRPLLIVVGVGLVFLRGLPVSGPDVGLELAGVGAGVVFGVLAAGVSRVSWQGGRVMLSSGAPYAAVWLAAIALRVAFAELATHNADFGRGVAQFSMQHQITGADAWRAAFVLMALAMIVTRVGLVALRAGMVQGAVRANLAAPQPEGVQ</sequence>
<protein>
    <recommendedName>
        <fullName evidence="4">DUF1453 domain-containing protein</fullName>
    </recommendedName>
</protein>
<feature type="transmembrane region" description="Helical" evidence="1">
    <location>
        <begin position="136"/>
        <end position="158"/>
    </location>
</feature>
<dbReference type="AlphaFoldDB" id="A0A0A7KGG7"/>